<dbReference type="GeneID" id="114436665"/>
<dbReference type="InterPro" id="IPR006703">
    <property type="entry name" value="G_AIG1"/>
</dbReference>
<dbReference type="GO" id="GO:0005525">
    <property type="term" value="F:GTP binding"/>
    <property type="evidence" value="ECO:0007669"/>
    <property type="project" value="UniProtKB-KW"/>
</dbReference>
<dbReference type="PANTHER" id="PTHR10903:SF62">
    <property type="entry name" value="GTPASE IMAP FAMILY MEMBER 4-LIKE-RELATED"/>
    <property type="match status" value="1"/>
</dbReference>
<dbReference type="Pfam" id="PF04548">
    <property type="entry name" value="AIG1"/>
    <property type="match status" value="1"/>
</dbReference>
<dbReference type="PANTHER" id="PTHR10903">
    <property type="entry name" value="GTPASE, IMAP FAMILY MEMBER-RELATED"/>
    <property type="match status" value="1"/>
</dbReference>
<dbReference type="Gene3D" id="3.40.50.300">
    <property type="entry name" value="P-loop containing nucleotide triphosphate hydrolases"/>
    <property type="match status" value="1"/>
</dbReference>
<evidence type="ECO:0000256" key="1">
    <source>
        <dbReference type="ARBA" id="ARBA00008535"/>
    </source>
</evidence>
<dbReference type="InterPro" id="IPR027417">
    <property type="entry name" value="P-loop_NTPase"/>
</dbReference>
<accession>A0A6P7I4F3</accession>
<keyword evidence="3" id="KW-0342">GTP-binding</keyword>
<dbReference type="InterPro" id="IPR045058">
    <property type="entry name" value="GIMA/IAN/Toc"/>
</dbReference>
<proteinExistence type="inferred from homology"/>
<dbReference type="AlphaFoldDB" id="A0A6P7I4F3"/>
<dbReference type="Proteomes" id="UP000515145">
    <property type="component" value="Chromosome 5"/>
</dbReference>
<evidence type="ECO:0000259" key="4">
    <source>
        <dbReference type="PROSITE" id="PS51720"/>
    </source>
</evidence>
<evidence type="ECO:0000313" key="5">
    <source>
        <dbReference type="Proteomes" id="UP000515145"/>
    </source>
</evidence>
<organism evidence="5 6">
    <name type="scientific">Parambassis ranga</name>
    <name type="common">Indian glassy fish</name>
    <dbReference type="NCBI Taxonomy" id="210632"/>
    <lineage>
        <taxon>Eukaryota</taxon>
        <taxon>Metazoa</taxon>
        <taxon>Chordata</taxon>
        <taxon>Craniata</taxon>
        <taxon>Vertebrata</taxon>
        <taxon>Euteleostomi</taxon>
        <taxon>Actinopterygii</taxon>
        <taxon>Neopterygii</taxon>
        <taxon>Teleostei</taxon>
        <taxon>Neoteleostei</taxon>
        <taxon>Acanthomorphata</taxon>
        <taxon>Ovalentaria</taxon>
        <taxon>Ambassidae</taxon>
        <taxon>Parambassis</taxon>
    </lineage>
</organism>
<evidence type="ECO:0000256" key="2">
    <source>
        <dbReference type="ARBA" id="ARBA00022741"/>
    </source>
</evidence>
<dbReference type="SUPFAM" id="SSF52540">
    <property type="entry name" value="P-loop containing nucleoside triphosphate hydrolases"/>
    <property type="match status" value="1"/>
</dbReference>
<comment type="similarity">
    <text evidence="1">Belongs to the TRAFAC class TrmE-Era-EngA-EngB-Septin-like GTPase superfamily. AIG1/Toc34/Toc159-like paraseptin GTPase family. IAN subfamily.</text>
</comment>
<dbReference type="RefSeq" id="XP_028262890.1">
    <property type="nucleotide sequence ID" value="XM_028407089.1"/>
</dbReference>
<gene>
    <name evidence="6" type="primary">LOC114436665</name>
</gene>
<keyword evidence="5" id="KW-1185">Reference proteome</keyword>
<name>A0A6P7I4F3_9TELE</name>
<evidence type="ECO:0000256" key="3">
    <source>
        <dbReference type="ARBA" id="ARBA00023134"/>
    </source>
</evidence>
<dbReference type="FunFam" id="3.40.50.300:FF:000366">
    <property type="entry name" value="GTPase, IMAP family member 2"/>
    <property type="match status" value="1"/>
</dbReference>
<feature type="domain" description="AIG1-type G" evidence="4">
    <location>
        <begin position="4"/>
        <end position="213"/>
    </location>
</feature>
<evidence type="ECO:0000313" key="6">
    <source>
        <dbReference type="RefSeq" id="XP_028262890.1"/>
    </source>
</evidence>
<keyword evidence="2" id="KW-0547">Nucleotide-binding</keyword>
<protein>
    <submittedName>
        <fullName evidence="6">GTPase IMAP family member 7-like</fullName>
    </submittedName>
</protein>
<dbReference type="InParanoid" id="A0A6P7I4F3"/>
<sequence length="328" mass="36684">MSDSDTRRIVILGKTGSGKSSLANTIFKEQLFNDNPTLNSGTKKCRAETRTVKGRRITLIDTPGFFDTDIPEEKLKPEILRCIIECSPGPHAFLIVFKVEKITKHEQEVAKKISEYFSEEAFKYATVVFTHGEQLPKGQKIEDLVQQNKYMSELVRKCGGRCHIIDNKNWNGSSEDKYRTNTFQVKKLLETINKTVEANNGNCYTTELGKGVEQKIQQQERCIAKISPHMSKEETREKAKSNVFHRFLVRATGVGVGALFGAYYGARKDDAFKVIFVLLHDALEGAVAGYHAVEEAETVWEAVEKAAEAVKAQHVKMKSGCTGGITIT</sequence>
<dbReference type="PROSITE" id="PS51720">
    <property type="entry name" value="G_AIG1"/>
    <property type="match status" value="1"/>
</dbReference>
<reference evidence="6" key="1">
    <citation type="submission" date="2025-08" db="UniProtKB">
        <authorList>
            <consortium name="RefSeq"/>
        </authorList>
    </citation>
    <scope>IDENTIFICATION</scope>
</reference>
<dbReference type="OrthoDB" id="425923at2759"/>